<comment type="caution">
    <text evidence="6">The sequence shown here is derived from an EMBL/GenBank/DDBJ whole genome shotgun (WGS) entry which is preliminary data.</text>
</comment>
<dbReference type="PANTHER" id="PTHR43003">
    <property type="entry name" value="DNA-3-METHYLADENINE GLYCOSYLASE"/>
    <property type="match status" value="1"/>
</dbReference>
<gene>
    <name evidence="6" type="ORF">RZY48_003475</name>
</gene>
<dbReference type="Proteomes" id="UP001253463">
    <property type="component" value="Unassembled WGS sequence"/>
</dbReference>
<evidence type="ECO:0000256" key="2">
    <source>
        <dbReference type="ARBA" id="ARBA00012000"/>
    </source>
</evidence>
<accession>A0AAI9CX54</accession>
<dbReference type="InterPro" id="IPR011257">
    <property type="entry name" value="DNA_glycosylase"/>
</dbReference>
<organism evidence="6 7">
    <name type="scientific">Vibrio navarrensis</name>
    <dbReference type="NCBI Taxonomy" id="29495"/>
    <lineage>
        <taxon>Bacteria</taxon>
        <taxon>Pseudomonadati</taxon>
        <taxon>Pseudomonadota</taxon>
        <taxon>Gammaproteobacteria</taxon>
        <taxon>Vibrionales</taxon>
        <taxon>Vibrionaceae</taxon>
        <taxon>Vibrio</taxon>
    </lineage>
</organism>
<dbReference type="EC" id="3.2.2.21" evidence="2"/>
<dbReference type="GO" id="GO:0043916">
    <property type="term" value="F:DNA-7-methylguanine glycosylase activity"/>
    <property type="evidence" value="ECO:0007669"/>
    <property type="project" value="TreeGrafter"/>
</dbReference>
<dbReference type="Gene3D" id="1.10.1670.40">
    <property type="match status" value="1"/>
</dbReference>
<proteinExistence type="predicted"/>
<dbReference type="InterPro" id="IPR051912">
    <property type="entry name" value="Alkylbase_DNA_Glycosylase/TA"/>
</dbReference>
<dbReference type="GO" id="GO:0008725">
    <property type="term" value="F:DNA-3-methyladenine glycosylase activity"/>
    <property type="evidence" value="ECO:0007669"/>
    <property type="project" value="TreeGrafter"/>
</dbReference>
<dbReference type="SUPFAM" id="SSF48150">
    <property type="entry name" value="DNA-glycosylase"/>
    <property type="match status" value="1"/>
</dbReference>
<dbReference type="GO" id="GO:0005737">
    <property type="term" value="C:cytoplasm"/>
    <property type="evidence" value="ECO:0007669"/>
    <property type="project" value="TreeGrafter"/>
</dbReference>
<feature type="domain" description="HhH-GPD" evidence="5">
    <location>
        <begin position="57"/>
        <end position="207"/>
    </location>
</feature>
<dbReference type="SMART" id="SM00478">
    <property type="entry name" value="ENDO3c"/>
    <property type="match status" value="1"/>
</dbReference>
<dbReference type="EMBL" id="ABNSCA010000012">
    <property type="protein sequence ID" value="ELN6934016.1"/>
    <property type="molecule type" value="Genomic_DNA"/>
</dbReference>
<dbReference type="InterPro" id="IPR003265">
    <property type="entry name" value="HhH-GPD_domain"/>
</dbReference>
<evidence type="ECO:0000256" key="3">
    <source>
        <dbReference type="ARBA" id="ARBA00022763"/>
    </source>
</evidence>
<dbReference type="GO" id="GO:0032131">
    <property type="term" value="F:alkylated DNA binding"/>
    <property type="evidence" value="ECO:0007669"/>
    <property type="project" value="TreeGrafter"/>
</dbReference>
<dbReference type="Gene3D" id="1.10.340.30">
    <property type="entry name" value="Hypothetical protein, domain 2"/>
    <property type="match status" value="1"/>
</dbReference>
<dbReference type="GO" id="GO:0006285">
    <property type="term" value="P:base-excision repair, AP site formation"/>
    <property type="evidence" value="ECO:0007669"/>
    <property type="project" value="TreeGrafter"/>
</dbReference>
<dbReference type="CDD" id="cd00056">
    <property type="entry name" value="ENDO3c"/>
    <property type="match status" value="1"/>
</dbReference>
<comment type="catalytic activity">
    <reaction evidence="1">
        <text>Hydrolysis of alkylated DNA, releasing 3-methyladenine, 3-methylguanine, 7-methylguanine and 7-methyladenine.</text>
        <dbReference type="EC" id="3.2.2.21"/>
    </reaction>
</comment>
<evidence type="ECO:0000256" key="1">
    <source>
        <dbReference type="ARBA" id="ARBA00000086"/>
    </source>
</evidence>
<dbReference type="PANTHER" id="PTHR43003:SF5">
    <property type="entry name" value="DNA-3-METHYLADENINE GLYCOSYLASE"/>
    <property type="match status" value="1"/>
</dbReference>
<name>A0AAI9CX54_9VIBR</name>
<keyword evidence="4" id="KW-0234">DNA repair</keyword>
<evidence type="ECO:0000313" key="6">
    <source>
        <dbReference type="EMBL" id="ELN6934016.1"/>
    </source>
</evidence>
<evidence type="ECO:0000313" key="7">
    <source>
        <dbReference type="Proteomes" id="UP001253463"/>
    </source>
</evidence>
<evidence type="ECO:0000259" key="5">
    <source>
        <dbReference type="SMART" id="SM00478"/>
    </source>
</evidence>
<dbReference type="GO" id="GO:0006307">
    <property type="term" value="P:DNA alkylation repair"/>
    <property type="evidence" value="ECO:0007669"/>
    <property type="project" value="TreeGrafter"/>
</dbReference>
<evidence type="ECO:0000256" key="4">
    <source>
        <dbReference type="ARBA" id="ARBA00023204"/>
    </source>
</evidence>
<keyword evidence="3" id="KW-0227">DNA damage</keyword>
<protein>
    <recommendedName>
        <fullName evidence="2">DNA-3-methyladenine glycosylase II</fullName>
        <ecNumber evidence="2">3.2.2.21</ecNumber>
    </recommendedName>
</protein>
<dbReference type="AlphaFoldDB" id="A0AAI9CX54"/>
<sequence length="213" mass="23724">MEAGKLMTVSREQIHQRLLIRCAEFSHLSRVLTLNGPQSLERQEADKFLPYLSRAVAGQQLSVNAAKTIWGRVETLCQQHGSLHAVLVDEQYEALRACGLSNAKVKTLLGINRALNDGTISAQIYHSDDADYITKQLVQLWGVGQWTAEMALMFFFALPDVWSAGDVALTRGLNLLAEKEGVAAEKILQAATPYRTYLALHIWQMLDANLMVE</sequence>
<dbReference type="GO" id="GO:0032993">
    <property type="term" value="C:protein-DNA complex"/>
    <property type="evidence" value="ECO:0007669"/>
    <property type="project" value="TreeGrafter"/>
</dbReference>
<reference evidence="6" key="1">
    <citation type="submission" date="2023-10" db="EMBL/GenBank/DDBJ databases">
        <authorList>
            <consortium name="PulseNet: The National Subtyping Network for Foodborne Disease Surveillance"/>
        </authorList>
    </citation>
    <scope>NUCLEOTIDE SEQUENCE</scope>
    <source>
        <strain evidence="6">PNUSAV004886</strain>
    </source>
</reference>